<dbReference type="AlphaFoldDB" id="A0A3P7RW72"/>
<feature type="transmembrane region" description="Helical" evidence="8">
    <location>
        <begin position="320"/>
        <end position="341"/>
    </location>
</feature>
<dbReference type="RefSeq" id="WP_125136421.1">
    <property type="nucleotide sequence ID" value="NZ_LR130778.1"/>
</dbReference>
<feature type="transmembrane region" description="Helical" evidence="8">
    <location>
        <begin position="125"/>
        <end position="142"/>
    </location>
</feature>
<feature type="transmembrane region" description="Helical" evidence="8">
    <location>
        <begin position="472"/>
        <end position="492"/>
    </location>
</feature>
<dbReference type="GO" id="GO:0016491">
    <property type="term" value="F:oxidoreductase activity"/>
    <property type="evidence" value="ECO:0007669"/>
    <property type="project" value="UniProtKB-KW"/>
</dbReference>
<evidence type="ECO:0000256" key="6">
    <source>
        <dbReference type="ARBA" id="ARBA00023136"/>
    </source>
</evidence>
<evidence type="ECO:0000259" key="9">
    <source>
        <dbReference type="Pfam" id="PF00361"/>
    </source>
</evidence>
<feature type="transmembrane region" description="Helical" evidence="8">
    <location>
        <begin position="29"/>
        <end position="49"/>
    </location>
</feature>
<accession>A0A3P7RW72</accession>
<organism evidence="10 11">
    <name type="scientific">Petrocella atlantisensis</name>
    <dbReference type="NCBI Taxonomy" id="2173034"/>
    <lineage>
        <taxon>Bacteria</taxon>
        <taxon>Bacillati</taxon>
        <taxon>Bacillota</taxon>
        <taxon>Clostridia</taxon>
        <taxon>Lachnospirales</taxon>
        <taxon>Vallitaleaceae</taxon>
        <taxon>Petrocella</taxon>
    </lineage>
</organism>
<evidence type="ECO:0000256" key="3">
    <source>
        <dbReference type="ARBA" id="ARBA00022692"/>
    </source>
</evidence>
<feature type="transmembrane region" description="Helical" evidence="8">
    <location>
        <begin position="291"/>
        <end position="314"/>
    </location>
</feature>
<dbReference type="InterPro" id="IPR001750">
    <property type="entry name" value="ND/Mrp_TM"/>
</dbReference>
<dbReference type="InterPro" id="IPR052175">
    <property type="entry name" value="ComplexI-like_HydComp"/>
</dbReference>
<dbReference type="PANTHER" id="PTHR42682">
    <property type="entry name" value="HYDROGENASE-4 COMPONENT F"/>
    <property type="match status" value="1"/>
</dbReference>
<reference evidence="10 11" key="1">
    <citation type="submission" date="2018-09" db="EMBL/GenBank/DDBJ databases">
        <authorList>
            <person name="Postec A."/>
        </authorList>
    </citation>
    <scope>NUCLEOTIDE SEQUENCE [LARGE SCALE GENOMIC DNA]</scope>
    <source>
        <strain evidence="10">70B-A</strain>
    </source>
</reference>
<feature type="transmembrane region" description="Helical" evidence="8">
    <location>
        <begin position="400"/>
        <end position="417"/>
    </location>
</feature>
<keyword evidence="2" id="KW-1003">Cell membrane</keyword>
<evidence type="ECO:0000256" key="8">
    <source>
        <dbReference type="SAM" id="Phobius"/>
    </source>
</evidence>
<feature type="transmembrane region" description="Helical" evidence="8">
    <location>
        <begin position="512"/>
        <end position="530"/>
    </location>
</feature>
<dbReference type="PANTHER" id="PTHR42682:SF4">
    <property type="entry name" value="NADH-UBIQUINONE_PLASTOQUINONE"/>
    <property type="match status" value="1"/>
</dbReference>
<evidence type="ECO:0000313" key="10">
    <source>
        <dbReference type="EMBL" id="VDN47016.1"/>
    </source>
</evidence>
<feature type="transmembrane region" description="Helical" evidence="8">
    <location>
        <begin position="438"/>
        <end position="460"/>
    </location>
</feature>
<feature type="transmembrane region" description="Helical" evidence="8">
    <location>
        <begin position="264"/>
        <end position="284"/>
    </location>
</feature>
<dbReference type="EMBL" id="LR130778">
    <property type="protein sequence ID" value="VDN47016.1"/>
    <property type="molecule type" value="Genomic_DNA"/>
</dbReference>
<sequence length="531" mass="59896">MSLFWLVVLPILTALIGYLSNYKKIHRLIWVSQVSTFIMAILFFIRVIAEGTITETLGNYSGGISINLVADAISTLFVVLTTFLFTIMLLFNYHKTYMNKLFLFLFLTLQGLIVAIFLSNDLFDIYTLVEVATVVVSILIMFKKDSQSLYDGMVYLLTNLVAMAFFLFGLGYIYKIFGTMDLSLIKAGVLLIENKDTLILPYVFLITAIGLKSAIMPLFSWLPRAHGTPSAPSIVSAVLSGLYVKGGVYLFIRFQDTFKAGLDTTSLFLIIGFLTAVFGFVFALSQTDIKLILAYHTVSQIGLIIFGLSMNSVYSYYGSIYHIMNHAVFKATLFLTAGMIIEEYETRDIRKIKGVFKRMPYVAVIMSVAILSITGAPLFNGSVSKYLIEKGIGYHTYLEYGLLLINLGTIISFVKYATMLFGPHEKRYHVRFNQKVALGILATVCVVTGVFGQRIISILFDLEVIIDLKSYFVKSTLYLSSLALGYLFYKYLYPRIGFFRTMREIELSFNEIIFSIVFFFGSMLSFLLVAY</sequence>
<dbReference type="GO" id="GO:0005886">
    <property type="term" value="C:plasma membrane"/>
    <property type="evidence" value="ECO:0007669"/>
    <property type="project" value="UniProtKB-SubCell"/>
</dbReference>
<dbReference type="OrthoDB" id="9807568at2"/>
<proteinExistence type="predicted"/>
<feature type="transmembrane region" description="Helical" evidence="8">
    <location>
        <begin position="69"/>
        <end position="89"/>
    </location>
</feature>
<keyword evidence="5" id="KW-0560">Oxidoreductase</keyword>
<feature type="domain" description="NADH:quinone oxidoreductase/Mrp antiporter transmembrane" evidence="9">
    <location>
        <begin position="119"/>
        <end position="388"/>
    </location>
</feature>
<feature type="transmembrane region" description="Helical" evidence="8">
    <location>
        <begin position="6"/>
        <end position="22"/>
    </location>
</feature>
<evidence type="ECO:0000256" key="4">
    <source>
        <dbReference type="ARBA" id="ARBA00022989"/>
    </source>
</evidence>
<feature type="transmembrane region" description="Helical" evidence="8">
    <location>
        <begin position="101"/>
        <end position="119"/>
    </location>
</feature>
<comment type="subcellular location">
    <subcellularLocation>
        <location evidence="1">Cell membrane</location>
        <topology evidence="1">Multi-pass membrane protein</topology>
    </subcellularLocation>
    <subcellularLocation>
        <location evidence="7">Membrane</location>
        <topology evidence="7">Multi-pass membrane protein</topology>
    </subcellularLocation>
</comment>
<dbReference type="Pfam" id="PF00361">
    <property type="entry name" value="Proton_antipo_M"/>
    <property type="match status" value="1"/>
</dbReference>
<feature type="transmembrane region" description="Helical" evidence="8">
    <location>
        <begin position="199"/>
        <end position="222"/>
    </location>
</feature>
<keyword evidence="3 7" id="KW-0812">Transmembrane</keyword>
<keyword evidence="6 8" id="KW-0472">Membrane</keyword>
<evidence type="ECO:0000313" key="11">
    <source>
        <dbReference type="Proteomes" id="UP000279029"/>
    </source>
</evidence>
<gene>
    <name evidence="10" type="ORF">PATL70BA_1141</name>
</gene>
<dbReference type="KEGG" id="cbar:PATL70BA_1141"/>
<protein>
    <submittedName>
        <fullName evidence="10">Proton-conducting membrane transporter</fullName>
    </submittedName>
</protein>
<keyword evidence="11" id="KW-1185">Reference proteome</keyword>
<evidence type="ECO:0000256" key="2">
    <source>
        <dbReference type="ARBA" id="ARBA00022475"/>
    </source>
</evidence>
<name>A0A3P7RW72_9FIRM</name>
<evidence type="ECO:0000256" key="7">
    <source>
        <dbReference type="RuleBase" id="RU000320"/>
    </source>
</evidence>
<feature type="transmembrane region" description="Helical" evidence="8">
    <location>
        <begin position="154"/>
        <end position="174"/>
    </location>
</feature>
<evidence type="ECO:0000256" key="5">
    <source>
        <dbReference type="ARBA" id="ARBA00023002"/>
    </source>
</evidence>
<feature type="transmembrane region" description="Helical" evidence="8">
    <location>
        <begin position="234"/>
        <end position="252"/>
    </location>
</feature>
<feature type="transmembrane region" description="Helical" evidence="8">
    <location>
        <begin position="361"/>
        <end position="380"/>
    </location>
</feature>
<dbReference type="Proteomes" id="UP000279029">
    <property type="component" value="Chromosome"/>
</dbReference>
<evidence type="ECO:0000256" key="1">
    <source>
        <dbReference type="ARBA" id="ARBA00004651"/>
    </source>
</evidence>
<keyword evidence="4 8" id="KW-1133">Transmembrane helix</keyword>